<protein>
    <recommendedName>
        <fullName evidence="8">Biotin/lipoyl-binding protein</fullName>
    </recommendedName>
</protein>
<name>A0A9D2SKH5_9FIRM</name>
<evidence type="ECO:0000313" key="6">
    <source>
        <dbReference type="EMBL" id="HJC11367.1"/>
    </source>
</evidence>
<dbReference type="Gene3D" id="2.40.420.20">
    <property type="match status" value="1"/>
</dbReference>
<sequence>MNTRKKIQDKKRLAAKAFAAFFILMAAAGGLSRAAAAVTVPLADTQKYQAGRLNLNLTGSAVVEAKEESLVSLAKEQRILSVAKTGTQVETGDVLVQYDTQYLQKSIEEKQAEIKKLELSLEQARLQGEPQDRVAAADSAARDLNLANQSLAQAQSDYDQAYSNSQNIQSQAQTDYDNALAAAAEVKEEAYSQAQELENQAQELEAQGDTENAQSLYTEAESLRQEADQAYDGAVSQTQSEYDGAVSQAKTALSEAEASLNAQSQSQAQAQNAYTSAQEEDAAAAANDQKTQAESSYNQQSIQVDIDLAKKELSELEKLQQSKGQVSASKAGVVTGMNAQTGGITDDSSYLLLGTGGLQIKGSLQTQDLEKIEAEDAVEISVSGQGKKIQGKVTQIGAEGAGQDAAPENSTGSSGESQDMGGYFYADIGDDTVSWGTQVSYSIDKQSSSSYEMLIPLGAVREDAQGTYCLTAEARETVLGTEYRASRVNITVEDKDSTQAAVTGGLGKDDLVISGSTKDVAEGDKVRLRDE</sequence>
<dbReference type="GO" id="GO:0030313">
    <property type="term" value="C:cell envelope"/>
    <property type="evidence" value="ECO:0007669"/>
    <property type="project" value="UniProtKB-SubCell"/>
</dbReference>
<evidence type="ECO:0008006" key="8">
    <source>
        <dbReference type="Google" id="ProtNLM"/>
    </source>
</evidence>
<feature type="compositionally biased region" description="Low complexity" evidence="4">
    <location>
        <begin position="257"/>
        <end position="294"/>
    </location>
</feature>
<feature type="region of interest" description="Disordered" evidence="4">
    <location>
        <begin position="257"/>
        <end position="299"/>
    </location>
</feature>
<dbReference type="AlphaFoldDB" id="A0A9D2SKH5"/>
<evidence type="ECO:0000256" key="2">
    <source>
        <dbReference type="ARBA" id="ARBA00023054"/>
    </source>
</evidence>
<keyword evidence="2 3" id="KW-0175">Coiled coil</keyword>
<dbReference type="InterPro" id="IPR050465">
    <property type="entry name" value="UPF0194_transport"/>
</dbReference>
<keyword evidence="5" id="KW-0732">Signal</keyword>
<reference evidence="6" key="2">
    <citation type="submission" date="2021-04" db="EMBL/GenBank/DDBJ databases">
        <authorList>
            <person name="Gilroy R."/>
        </authorList>
    </citation>
    <scope>NUCLEOTIDE SEQUENCE</scope>
    <source>
        <strain evidence="6">ChiSxjej6B18-287</strain>
    </source>
</reference>
<feature type="chain" id="PRO_5039709923" description="Biotin/lipoyl-binding protein" evidence="5">
    <location>
        <begin position="29"/>
        <end position="531"/>
    </location>
</feature>
<evidence type="ECO:0000256" key="3">
    <source>
        <dbReference type="SAM" id="Coils"/>
    </source>
</evidence>
<evidence type="ECO:0000313" key="7">
    <source>
        <dbReference type="Proteomes" id="UP000823893"/>
    </source>
</evidence>
<reference evidence="6" key="1">
    <citation type="journal article" date="2021" name="PeerJ">
        <title>Extensive microbial diversity within the chicken gut microbiome revealed by metagenomics and culture.</title>
        <authorList>
            <person name="Gilroy R."/>
            <person name="Ravi A."/>
            <person name="Getino M."/>
            <person name="Pursley I."/>
            <person name="Horton D.L."/>
            <person name="Alikhan N.F."/>
            <person name="Baker D."/>
            <person name="Gharbi K."/>
            <person name="Hall N."/>
            <person name="Watson M."/>
            <person name="Adriaenssens E.M."/>
            <person name="Foster-Nyarko E."/>
            <person name="Jarju S."/>
            <person name="Secka A."/>
            <person name="Antonio M."/>
            <person name="Oren A."/>
            <person name="Chaudhuri R.R."/>
            <person name="La Ragione R."/>
            <person name="Hildebrand F."/>
            <person name="Pallen M.J."/>
        </authorList>
    </citation>
    <scope>NUCLEOTIDE SEQUENCE</scope>
    <source>
        <strain evidence="6">ChiSxjej6B18-287</strain>
    </source>
</reference>
<evidence type="ECO:0000256" key="4">
    <source>
        <dbReference type="SAM" id="MobiDB-lite"/>
    </source>
</evidence>
<dbReference type="Proteomes" id="UP000823893">
    <property type="component" value="Unassembled WGS sequence"/>
</dbReference>
<feature type="signal peptide" evidence="5">
    <location>
        <begin position="1"/>
        <end position="28"/>
    </location>
</feature>
<comment type="caution">
    <text evidence="6">The sequence shown here is derived from an EMBL/GenBank/DDBJ whole genome shotgun (WGS) entry which is preliminary data.</text>
</comment>
<gene>
    <name evidence="6" type="ORF">H9935_11285</name>
</gene>
<evidence type="ECO:0000256" key="1">
    <source>
        <dbReference type="ARBA" id="ARBA00004196"/>
    </source>
</evidence>
<accession>A0A9D2SKH5</accession>
<proteinExistence type="predicted"/>
<evidence type="ECO:0000256" key="5">
    <source>
        <dbReference type="SAM" id="SignalP"/>
    </source>
</evidence>
<dbReference type="PANTHER" id="PTHR32347">
    <property type="entry name" value="EFFLUX SYSTEM COMPONENT YKNX-RELATED"/>
    <property type="match status" value="1"/>
</dbReference>
<feature type="compositionally biased region" description="Polar residues" evidence="4">
    <location>
        <begin position="408"/>
        <end position="417"/>
    </location>
</feature>
<feature type="coiled-coil region" evidence="3">
    <location>
        <begin position="100"/>
        <end position="214"/>
    </location>
</feature>
<dbReference type="EMBL" id="DWWV01000150">
    <property type="protein sequence ID" value="HJC11367.1"/>
    <property type="molecule type" value="Genomic_DNA"/>
</dbReference>
<organism evidence="6 7">
    <name type="scientific">Candidatus Blautia merdigallinarum</name>
    <dbReference type="NCBI Taxonomy" id="2838495"/>
    <lineage>
        <taxon>Bacteria</taxon>
        <taxon>Bacillati</taxon>
        <taxon>Bacillota</taxon>
        <taxon>Clostridia</taxon>
        <taxon>Lachnospirales</taxon>
        <taxon>Lachnospiraceae</taxon>
        <taxon>Blautia</taxon>
    </lineage>
</organism>
<comment type="subcellular location">
    <subcellularLocation>
        <location evidence="1">Cell envelope</location>
    </subcellularLocation>
</comment>
<feature type="region of interest" description="Disordered" evidence="4">
    <location>
        <begin position="399"/>
        <end position="421"/>
    </location>
</feature>